<feature type="compositionally biased region" description="Basic and acidic residues" evidence="6">
    <location>
        <begin position="1504"/>
        <end position="1513"/>
    </location>
</feature>
<feature type="transmembrane region" description="Helical" evidence="7">
    <location>
        <begin position="36"/>
        <end position="67"/>
    </location>
</feature>
<sequence length="1557" mass="169493">MNSRIIANVEKHLNDESKPWAKWFALGEEKTGVKRLYLFGIALGLFSIYLVFGYGAQLLCNCVGFAYPAYASIKAIESPQKGDDTKWLTYWTVFAAFSLVEFFSNVIVGWIPVYWLVKCVFFVWLFAPLEDNGSVVIYNRILKPRFLKYENKVDNALSGFADKDGETLLESDEETQTAAVDWRPYYPPSQLAVKAADADLDVVIGASQSESEGEEGARSLAQRWPGLWRGRGGRRGGETTRAVTGTTHERGGCGTVDDDESGDEEVFPATVCGFGFPGSPSPRRSPLQHSLRTPVHSPPPRRSPLQHSPLQHSPLQHSPLQHSPLQHSPLQHSLQAPVRSPPPRRSPLQHSLQAPVHSPPPRRSPLQHSLQAPVRSPPPRRSPLQHSLQAPVHSPPPRRSPLQHSLQAPVHSPPPRRSPLQHSLQAPVHSPPPWRSPLQHSLLTPVHSPRPERRFTLQKCTGISPLLSVSRRSPSRSQPSASSQQRSRRPSLSSRPSRRASADSDQSTRRSSQSSRLSALPSSQSSRTSRRSSSQRSRSSLFLKRRPPRSPPPRLGSHSPERDDSSLPTFNTDELCMDEDLLPSSLSGYSSSSSSSSSSPGSTRAAQQGSRSRFPDVEVVAREINQDHLYSMMCVGDVVEVEVESGSTPPDSAVMTPDSLEESVGVDAVKDSAGAGRPYASAGLQVDFIAWKQDSTNVDAGGLVRAFTDLSVDDAMNLELAEDTLAGGDLLVHQGAEGGIGGVERVAEAEHPAEGSRSRDQDAVVEVQEPAGGTCTPDKNPTVVELEGGCALDEDSVAEVVHPAEGSRSRDQDAVVEVQEPAGGTCTPDKNPTVVELEGGCALDEDSVAEVVHPAESSRSPNQDVVVRVHEPAGGTCTPDKNPTVVELEGGCALDEDSVAEVVHPAEGSRSRDQDAVVEVQEPAGGTCTPDKNPTVVELEGGCALDEDSVAEVVHPAESSRSPNQDVVVRVHEPGGGTCTPDKNLTVEVEGCCALDEGTFEINCVCNEKPVVELELLVRGSNELDEDAVLEVERAVDGFCSHNDGVVGMGHTLGESSAAGQVEDSDGRGVLEVGGDGSFSARRRRLGNSPGPGPDARSSQEERDVDSNNSLGACCSEVPGEGTLNPEGKGSISENHGSFSNQTLSLKDNVSIGASKVSIPSETEDSKDFVRGYSVIDELNESTDLFDDNLSDLLQQDESDDDLIPSQYLKMKSASNCSSGEDWVPAKMKQLSGIDSLSEIKNCSLNLMLSEEVNVCTQIQSENNQGEEFVVDIEAEAFRRFPYHEAATISQDKMRSDLLENVVPDDDAKHMSGDSKLSSENDLEQSMNSSSSPNRDIDALYLTQCSPLKRKATLKGENHPVTKKARRSWEQWYQQFKTIVVTGKEKLKAQNTHILTEEKKKGLKLFSPETDSCDLTNVVESFEMHNEPTTSSMRQSWVGKSELVNYDCQDNETQFSIEALNDQLVPEQNRIHSGCNKNTFLDLKKPLFGWSSVEPSLKVGNDFPSRDHMKTSEISRTPPVTQRPVRVGLSKRAHPKPLHTKRQWWVLSVVREICSIQ</sequence>
<evidence type="ECO:0000256" key="6">
    <source>
        <dbReference type="SAM" id="MobiDB-lite"/>
    </source>
</evidence>
<organism evidence="8 9">
    <name type="scientific">Frankliniella fusca</name>
    <dbReference type="NCBI Taxonomy" id="407009"/>
    <lineage>
        <taxon>Eukaryota</taxon>
        <taxon>Metazoa</taxon>
        <taxon>Ecdysozoa</taxon>
        <taxon>Arthropoda</taxon>
        <taxon>Hexapoda</taxon>
        <taxon>Insecta</taxon>
        <taxon>Pterygota</taxon>
        <taxon>Neoptera</taxon>
        <taxon>Paraneoptera</taxon>
        <taxon>Thysanoptera</taxon>
        <taxon>Terebrantia</taxon>
        <taxon>Thripoidea</taxon>
        <taxon>Thripidae</taxon>
        <taxon>Frankliniella</taxon>
    </lineage>
</organism>
<feature type="compositionally biased region" description="Acidic residues" evidence="6">
    <location>
        <begin position="256"/>
        <end position="266"/>
    </location>
</feature>
<comment type="subcellular location">
    <subcellularLocation>
        <location evidence="1">Membrane</location>
        <topology evidence="1">Multi-pass membrane protein</topology>
    </subcellularLocation>
</comment>
<dbReference type="EMBL" id="JAHWGI010001289">
    <property type="protein sequence ID" value="KAK3927544.1"/>
    <property type="molecule type" value="Genomic_DNA"/>
</dbReference>
<feature type="compositionally biased region" description="Polar residues" evidence="6">
    <location>
        <begin position="1320"/>
        <end position="1334"/>
    </location>
</feature>
<feature type="compositionally biased region" description="Low complexity" evidence="6">
    <location>
        <begin position="582"/>
        <end position="602"/>
    </location>
</feature>
<keyword evidence="3 7" id="KW-0812">Transmembrane</keyword>
<dbReference type="Proteomes" id="UP001219518">
    <property type="component" value="Unassembled WGS sequence"/>
</dbReference>
<proteinExistence type="inferred from homology"/>
<dbReference type="GO" id="GO:0016020">
    <property type="term" value="C:membrane"/>
    <property type="evidence" value="ECO:0007669"/>
    <property type="project" value="UniProtKB-SubCell"/>
</dbReference>
<keyword evidence="8" id="KW-0675">Receptor</keyword>
<comment type="caution">
    <text evidence="8">The sequence shown here is derived from an EMBL/GenBank/DDBJ whole genome shotgun (WGS) entry which is preliminary data.</text>
</comment>
<keyword evidence="9" id="KW-1185">Reference proteome</keyword>
<evidence type="ECO:0000313" key="9">
    <source>
        <dbReference type="Proteomes" id="UP001219518"/>
    </source>
</evidence>
<feature type="compositionally biased region" description="Basic and acidic residues" evidence="6">
    <location>
        <begin position="1306"/>
        <end position="1319"/>
    </location>
</feature>
<feature type="region of interest" description="Disordered" evidence="6">
    <location>
        <begin position="207"/>
        <end position="615"/>
    </location>
</feature>
<feature type="region of interest" description="Disordered" evidence="6">
    <location>
        <begin position="1051"/>
        <end position="1140"/>
    </location>
</feature>
<feature type="compositionally biased region" description="Polar residues" evidence="6">
    <location>
        <begin position="305"/>
        <end position="334"/>
    </location>
</feature>
<reference evidence="8" key="2">
    <citation type="journal article" date="2023" name="BMC Genomics">
        <title>Pest status, molecular evolution, and epigenetic factors derived from the genome assembly of Frankliniella fusca, a thysanopteran phytovirus vector.</title>
        <authorList>
            <person name="Catto M.A."/>
            <person name="Labadie P.E."/>
            <person name="Jacobson A.L."/>
            <person name="Kennedy G.G."/>
            <person name="Srinivasan R."/>
            <person name="Hunt B.G."/>
        </authorList>
    </citation>
    <scope>NUCLEOTIDE SEQUENCE</scope>
    <source>
        <strain evidence="8">PL_HMW_Pooled</strain>
    </source>
</reference>
<dbReference type="PANTHER" id="PTHR12300:SF161">
    <property type="entry name" value="RECEPTOR EXPRESSION-ENHANCING PROTEIN"/>
    <property type="match status" value="1"/>
</dbReference>
<keyword evidence="4 7" id="KW-1133">Transmembrane helix</keyword>
<evidence type="ECO:0000256" key="4">
    <source>
        <dbReference type="ARBA" id="ARBA00022989"/>
    </source>
</evidence>
<feature type="compositionally biased region" description="Low complexity" evidence="6">
    <location>
        <begin position="464"/>
        <end position="495"/>
    </location>
</feature>
<protein>
    <submittedName>
        <fullName evidence="8">Receptor expression-enhancing protein 5</fullName>
    </submittedName>
</protein>
<keyword evidence="5 7" id="KW-0472">Membrane</keyword>
<dbReference type="PANTHER" id="PTHR12300">
    <property type="entry name" value="HVA22-LIKE PROTEINS"/>
    <property type="match status" value="1"/>
</dbReference>
<feature type="region of interest" description="Disordered" evidence="6">
    <location>
        <begin position="1501"/>
        <end position="1525"/>
    </location>
</feature>
<name>A0AAE1LQU8_9NEOP</name>
<reference evidence="8" key="1">
    <citation type="submission" date="2021-07" db="EMBL/GenBank/DDBJ databases">
        <authorList>
            <person name="Catto M.A."/>
            <person name="Jacobson A."/>
            <person name="Kennedy G."/>
            <person name="Labadie P."/>
            <person name="Hunt B.G."/>
            <person name="Srinivasan R."/>
        </authorList>
    </citation>
    <scope>NUCLEOTIDE SEQUENCE</scope>
    <source>
        <strain evidence="8">PL_HMW_Pooled</strain>
        <tissue evidence="8">Head</tissue>
    </source>
</reference>
<evidence type="ECO:0000256" key="3">
    <source>
        <dbReference type="ARBA" id="ARBA00022692"/>
    </source>
</evidence>
<comment type="similarity">
    <text evidence="2">Belongs to the DP1 family.</text>
</comment>
<dbReference type="Pfam" id="PF03134">
    <property type="entry name" value="TB2_DP1_HVA22"/>
    <property type="match status" value="1"/>
</dbReference>
<accession>A0AAE1LQU8</accession>
<dbReference type="InterPro" id="IPR004345">
    <property type="entry name" value="TB2_DP1_HVA22"/>
</dbReference>
<feature type="region of interest" description="Disordered" evidence="6">
    <location>
        <begin position="1305"/>
        <end position="1336"/>
    </location>
</feature>
<evidence type="ECO:0000256" key="1">
    <source>
        <dbReference type="ARBA" id="ARBA00004141"/>
    </source>
</evidence>
<gene>
    <name evidence="8" type="ORF">KUF71_015829</name>
</gene>
<evidence type="ECO:0000256" key="5">
    <source>
        <dbReference type="ARBA" id="ARBA00023136"/>
    </source>
</evidence>
<evidence type="ECO:0000313" key="8">
    <source>
        <dbReference type="EMBL" id="KAK3927544.1"/>
    </source>
</evidence>
<evidence type="ECO:0000256" key="7">
    <source>
        <dbReference type="SAM" id="Phobius"/>
    </source>
</evidence>
<evidence type="ECO:0000256" key="2">
    <source>
        <dbReference type="ARBA" id="ARBA00008573"/>
    </source>
</evidence>
<feature type="compositionally biased region" description="Low complexity" evidence="6">
    <location>
        <begin position="273"/>
        <end position="285"/>
    </location>
</feature>
<feature type="transmembrane region" description="Helical" evidence="7">
    <location>
        <begin position="88"/>
        <end position="117"/>
    </location>
</feature>
<feature type="compositionally biased region" description="Low complexity" evidence="6">
    <location>
        <begin position="509"/>
        <end position="542"/>
    </location>
</feature>